<evidence type="ECO:0000256" key="3">
    <source>
        <dbReference type="ARBA" id="ARBA00022576"/>
    </source>
</evidence>
<keyword evidence="8" id="KW-1185">Reference proteome</keyword>
<protein>
    <recommendedName>
        <fullName evidence="9">Branched-chain-amino-acid aminotransferase</fullName>
    </recommendedName>
</protein>
<organism evidence="7 8">
    <name type="scientific">Aureobasidium subglaciale (strain EXF-2481)</name>
    <name type="common">Aureobasidium pullulans var. subglaciale</name>
    <dbReference type="NCBI Taxonomy" id="1043005"/>
    <lineage>
        <taxon>Eukaryota</taxon>
        <taxon>Fungi</taxon>
        <taxon>Dikarya</taxon>
        <taxon>Ascomycota</taxon>
        <taxon>Pezizomycotina</taxon>
        <taxon>Dothideomycetes</taxon>
        <taxon>Dothideomycetidae</taxon>
        <taxon>Dothideales</taxon>
        <taxon>Saccotheciaceae</taxon>
        <taxon>Aureobasidium</taxon>
    </lineage>
</organism>
<comment type="cofactor">
    <cofactor evidence="1">
        <name>pyridoxal 5'-phosphate</name>
        <dbReference type="ChEBI" id="CHEBI:597326"/>
    </cofactor>
</comment>
<keyword evidence="5" id="KW-0663">Pyridoxal phosphate</keyword>
<dbReference type="InterPro" id="IPR033939">
    <property type="entry name" value="BCAT_family"/>
</dbReference>
<dbReference type="PANTHER" id="PTHR42825:SF2">
    <property type="entry name" value="BRANCHED-CHAIN-AMINO-ACID AMINOTRANSFERASE 3, CHLOROPLASTIC-RELATED"/>
    <property type="match status" value="1"/>
</dbReference>
<reference evidence="7 8" key="1">
    <citation type="journal article" date="2014" name="BMC Genomics">
        <title>Genome sequencing of four Aureobasidium pullulans varieties: biotechnological potential, stress tolerance, and description of new species.</title>
        <authorList>
            <person name="Gostin Ar C."/>
            <person name="Ohm R.A."/>
            <person name="Kogej T."/>
            <person name="Sonjak S."/>
            <person name="Turk M."/>
            <person name="Zajc J."/>
            <person name="Zalar P."/>
            <person name="Grube M."/>
            <person name="Sun H."/>
            <person name="Han J."/>
            <person name="Sharma A."/>
            <person name="Chiniquy J."/>
            <person name="Ngan C.Y."/>
            <person name="Lipzen A."/>
            <person name="Barry K."/>
            <person name="Grigoriev I.V."/>
            <person name="Gunde-Cimerman N."/>
        </authorList>
    </citation>
    <scope>NUCLEOTIDE SEQUENCE [LARGE SCALE GENOMIC DNA]</scope>
    <source>
        <strain evidence="7 8">EXF-2481</strain>
    </source>
</reference>
<keyword evidence="4" id="KW-0808">Transferase</keyword>
<evidence type="ECO:0008006" key="9">
    <source>
        <dbReference type="Google" id="ProtNLM"/>
    </source>
</evidence>
<dbReference type="CDD" id="cd01557">
    <property type="entry name" value="BCAT_beta_family"/>
    <property type="match status" value="1"/>
</dbReference>
<evidence type="ECO:0000313" key="7">
    <source>
        <dbReference type="EMBL" id="KEQ90222.1"/>
    </source>
</evidence>
<feature type="modified residue" description="N6-(pyridoxal phosphate)lysine" evidence="6">
    <location>
        <position position="202"/>
    </location>
</feature>
<dbReference type="EMBL" id="KL584797">
    <property type="protein sequence ID" value="KEQ90222.1"/>
    <property type="molecule type" value="Genomic_DNA"/>
</dbReference>
<accession>A0A074Y7N5</accession>
<dbReference type="GO" id="GO:0009081">
    <property type="term" value="P:branched-chain amino acid metabolic process"/>
    <property type="evidence" value="ECO:0007669"/>
    <property type="project" value="InterPro"/>
</dbReference>
<sequence length="365" mass="39647">MDSRADSANSKVRPAVGPSKTLDWANLGVGISREVNGHVECMWTAPTGWSEPVFVRSSKLEISGLSSALNYGMQAYEGMKAVRGSAGQILLFRPDQHAARMQHSCEYVSIPSVPKELFIQCVSLAVAQNAEFVPPFEAPAALYIRPLALGTGAQLNIIPPTEFKFCVFVQPTAALLGHASPVDVLIIEKFDRAAPRGTGSAKIGGNYAPVMRWQRQAKQEGFGLTLHLDSRTQTEIEEFSAAGFIGVKKSGDGYRLVIPDSSSVIKSVTSDTCVQLANALGWNVETRPVKYTELRDFDEVLAVGTAAIVVPIRSIVRKSTSEVFTYDSEGTGKCFKILFDTILSAQRGEEMSTSDWNLAVHPPEY</sequence>
<dbReference type="InParanoid" id="A0A074Y7N5"/>
<dbReference type="HOGENOM" id="CLU_031922_1_0_1"/>
<dbReference type="InterPro" id="IPR043132">
    <property type="entry name" value="BCAT-like_C"/>
</dbReference>
<evidence type="ECO:0000256" key="1">
    <source>
        <dbReference type="ARBA" id="ARBA00001933"/>
    </source>
</evidence>
<dbReference type="Gene3D" id="3.20.10.10">
    <property type="entry name" value="D-amino Acid Aminotransferase, subunit A, domain 2"/>
    <property type="match status" value="1"/>
</dbReference>
<dbReference type="GO" id="GO:0004084">
    <property type="term" value="F:branched-chain-amino-acid transaminase activity"/>
    <property type="evidence" value="ECO:0007669"/>
    <property type="project" value="InterPro"/>
</dbReference>
<dbReference type="SUPFAM" id="SSF56752">
    <property type="entry name" value="D-aminoacid aminotransferase-like PLP-dependent enzymes"/>
    <property type="match status" value="1"/>
</dbReference>
<gene>
    <name evidence="7" type="ORF">AUEXF2481DRAFT_45303</name>
</gene>
<dbReference type="InterPro" id="IPR005786">
    <property type="entry name" value="B_amino_transII"/>
</dbReference>
<dbReference type="PIRSF" id="PIRSF006468">
    <property type="entry name" value="BCAT1"/>
    <property type="match status" value="1"/>
</dbReference>
<keyword evidence="3" id="KW-0032">Aminotransferase</keyword>
<dbReference type="STRING" id="1043005.A0A074Y7N5"/>
<evidence type="ECO:0000313" key="8">
    <source>
        <dbReference type="Proteomes" id="UP000030641"/>
    </source>
</evidence>
<evidence type="ECO:0000256" key="4">
    <source>
        <dbReference type="ARBA" id="ARBA00022679"/>
    </source>
</evidence>
<dbReference type="InterPro" id="IPR043131">
    <property type="entry name" value="BCAT-like_N"/>
</dbReference>
<comment type="similarity">
    <text evidence="2">Belongs to the class-IV pyridoxal-phosphate-dependent aminotransferase family.</text>
</comment>
<dbReference type="GeneID" id="25367902"/>
<dbReference type="RefSeq" id="XP_013338703.1">
    <property type="nucleotide sequence ID" value="XM_013483249.1"/>
</dbReference>
<dbReference type="Proteomes" id="UP000030641">
    <property type="component" value="Unassembled WGS sequence"/>
</dbReference>
<evidence type="ECO:0000256" key="5">
    <source>
        <dbReference type="ARBA" id="ARBA00022898"/>
    </source>
</evidence>
<dbReference type="PANTHER" id="PTHR42825">
    <property type="entry name" value="AMINO ACID AMINOTRANSFERASE"/>
    <property type="match status" value="1"/>
</dbReference>
<dbReference type="AlphaFoldDB" id="A0A074Y7N5"/>
<dbReference type="Pfam" id="PF01063">
    <property type="entry name" value="Aminotran_4"/>
    <property type="match status" value="1"/>
</dbReference>
<dbReference type="Gene3D" id="3.30.470.10">
    <property type="match status" value="1"/>
</dbReference>
<evidence type="ECO:0000256" key="2">
    <source>
        <dbReference type="ARBA" id="ARBA00009320"/>
    </source>
</evidence>
<dbReference type="OrthoDB" id="409992at2759"/>
<name>A0A074Y7N5_AURSE</name>
<dbReference type="OMA" id="LKWSDQA"/>
<dbReference type="InterPro" id="IPR036038">
    <property type="entry name" value="Aminotransferase-like"/>
</dbReference>
<evidence type="ECO:0000256" key="6">
    <source>
        <dbReference type="PIRSR" id="PIRSR006468-1"/>
    </source>
</evidence>
<dbReference type="InterPro" id="IPR001544">
    <property type="entry name" value="Aminotrans_IV"/>
</dbReference>
<proteinExistence type="inferred from homology"/>